<proteinExistence type="predicted"/>
<dbReference type="Gene3D" id="3.40.50.720">
    <property type="entry name" value="NAD(P)-binding Rossmann-like Domain"/>
    <property type="match status" value="1"/>
</dbReference>
<evidence type="ECO:0000313" key="2">
    <source>
        <dbReference type="Proteomes" id="UP000186559"/>
    </source>
</evidence>
<dbReference type="AlphaFoldDB" id="A0A1U7D771"/>
<dbReference type="Pfam" id="PF00106">
    <property type="entry name" value="adh_short"/>
    <property type="match status" value="1"/>
</dbReference>
<dbReference type="KEGG" id="tpro:Ga0080559_TMP3221"/>
<protein>
    <recommendedName>
        <fullName evidence="3">Short-chain alcohol dehydrogenase</fullName>
    </recommendedName>
</protein>
<keyword evidence="2" id="KW-1185">Reference proteome</keyword>
<sequence length="214" mass="22625">MRVLITGANRGIGAALSQTLDARGNEVIGTARAAQGCVPLDVTQPNQITALARQLSDAPLDALICNSGVFHDKHERLDDGYPPEMWAQEFAVNVTGVFLMVQAFLPHLRKAPAPKVMIISSQLGSMARATGGKYIYRASKAAALNLGRNLSVDLAPQGIAVGIYHPGWVRTDMGGSDGDLTAEEAASGLADRLAALSLDTSGCFETWDGRTHPD</sequence>
<dbReference type="EMBL" id="CP014796">
    <property type="protein sequence ID" value="APX24017.1"/>
    <property type="molecule type" value="Genomic_DNA"/>
</dbReference>
<dbReference type="InterPro" id="IPR036291">
    <property type="entry name" value="NAD(P)-bd_dom_sf"/>
</dbReference>
<evidence type="ECO:0000313" key="1">
    <source>
        <dbReference type="EMBL" id="APX24017.1"/>
    </source>
</evidence>
<organism evidence="1 2">
    <name type="scientific">Salipiger profundus</name>
    <dbReference type="NCBI Taxonomy" id="1229727"/>
    <lineage>
        <taxon>Bacteria</taxon>
        <taxon>Pseudomonadati</taxon>
        <taxon>Pseudomonadota</taxon>
        <taxon>Alphaproteobacteria</taxon>
        <taxon>Rhodobacterales</taxon>
        <taxon>Roseobacteraceae</taxon>
        <taxon>Salipiger</taxon>
    </lineage>
</organism>
<dbReference type="STRING" id="1229727.Ga0080559_TMP3221"/>
<evidence type="ECO:0008006" key="3">
    <source>
        <dbReference type="Google" id="ProtNLM"/>
    </source>
</evidence>
<dbReference type="SUPFAM" id="SSF51735">
    <property type="entry name" value="NAD(P)-binding Rossmann-fold domains"/>
    <property type="match status" value="1"/>
</dbReference>
<dbReference type="RefSeq" id="WP_076623951.1">
    <property type="nucleotide sequence ID" value="NZ_BMEW01000001.1"/>
</dbReference>
<gene>
    <name evidence="1" type="ORF">Ga0080559_TMP3221</name>
</gene>
<reference evidence="1 2" key="1">
    <citation type="submission" date="2016-03" db="EMBL/GenBank/DDBJ databases">
        <title>Deep-sea bacteria in the southern Pacific.</title>
        <authorList>
            <person name="Tang K."/>
        </authorList>
    </citation>
    <scope>NUCLEOTIDE SEQUENCE [LARGE SCALE GENOMIC DNA]</scope>
    <source>
        <strain evidence="1 2">JLT2016</strain>
    </source>
</reference>
<dbReference type="OrthoDB" id="9785826at2"/>
<dbReference type="CDD" id="cd05325">
    <property type="entry name" value="carb_red_sniffer_like_SDR_c"/>
    <property type="match status" value="1"/>
</dbReference>
<dbReference type="GO" id="GO:0016616">
    <property type="term" value="F:oxidoreductase activity, acting on the CH-OH group of donors, NAD or NADP as acceptor"/>
    <property type="evidence" value="ECO:0007669"/>
    <property type="project" value="TreeGrafter"/>
</dbReference>
<dbReference type="PANTHER" id="PTHR45458:SF1">
    <property type="entry name" value="SHORT CHAIN DEHYDROGENASE"/>
    <property type="match status" value="1"/>
</dbReference>
<accession>A0A1U7D771</accession>
<dbReference type="PRINTS" id="PR00081">
    <property type="entry name" value="GDHRDH"/>
</dbReference>
<dbReference type="InterPro" id="IPR052184">
    <property type="entry name" value="SDR_enzymes"/>
</dbReference>
<dbReference type="PANTHER" id="PTHR45458">
    <property type="entry name" value="SHORT-CHAIN DEHYDROGENASE/REDUCTASE SDR"/>
    <property type="match status" value="1"/>
</dbReference>
<dbReference type="Proteomes" id="UP000186559">
    <property type="component" value="Chromosome"/>
</dbReference>
<name>A0A1U7D771_9RHOB</name>
<dbReference type="InterPro" id="IPR002347">
    <property type="entry name" value="SDR_fam"/>
</dbReference>